<dbReference type="GO" id="GO:0005739">
    <property type="term" value="C:mitochondrion"/>
    <property type="evidence" value="ECO:0007669"/>
    <property type="project" value="UniProtKB-SubCell"/>
</dbReference>
<comment type="similarity">
    <text evidence="2">Belongs to the mitochondrion-specific ribosomal protein mS41 family.</text>
</comment>
<dbReference type="PANTHER" id="PTHR28235:SF1">
    <property type="entry name" value="SMALL RIBOSOMAL SUBUNIT PROTEIN MS41"/>
    <property type="match status" value="1"/>
</dbReference>
<evidence type="ECO:0000313" key="6">
    <source>
        <dbReference type="EMBL" id="ORZ34910.1"/>
    </source>
</evidence>
<organism evidence="6 7">
    <name type="scientific">Catenaria anguillulae PL171</name>
    <dbReference type="NCBI Taxonomy" id="765915"/>
    <lineage>
        <taxon>Eukaryota</taxon>
        <taxon>Fungi</taxon>
        <taxon>Fungi incertae sedis</taxon>
        <taxon>Blastocladiomycota</taxon>
        <taxon>Blastocladiomycetes</taxon>
        <taxon>Blastocladiales</taxon>
        <taxon>Catenariaceae</taxon>
        <taxon>Catenaria</taxon>
    </lineage>
</organism>
<keyword evidence="7" id="KW-1185">Reference proteome</keyword>
<sequence length="58" mass="6825">MEKVAAKVPSWEFMFTADSGKLKAAGLNPRQRKYLLLWTERYRQGRDLHMIKTSGKRK</sequence>
<evidence type="ECO:0000259" key="5">
    <source>
        <dbReference type="SMART" id="SM01238"/>
    </source>
</evidence>
<proteinExistence type="inferred from homology"/>
<dbReference type="PANTHER" id="PTHR28235">
    <property type="entry name" value="PROTEIN FYV4, MITOCHONDRIAL"/>
    <property type="match status" value="1"/>
</dbReference>
<dbReference type="Pfam" id="PF09597">
    <property type="entry name" value="SAM_Ribosomal_mS41"/>
    <property type="match status" value="1"/>
</dbReference>
<dbReference type="InterPro" id="IPR019083">
    <property type="entry name" value="SAM_Ribosomal_mS41"/>
</dbReference>
<dbReference type="OrthoDB" id="18595at2759"/>
<evidence type="ECO:0000256" key="3">
    <source>
        <dbReference type="ARBA" id="ARBA00023128"/>
    </source>
</evidence>
<keyword evidence="3" id="KW-0496">Mitochondrion</keyword>
<comment type="subcellular location">
    <subcellularLocation>
        <location evidence="1">Mitochondrion</location>
    </subcellularLocation>
</comment>
<accession>A0A1Y2HJZ9</accession>
<dbReference type="AlphaFoldDB" id="A0A1Y2HJZ9"/>
<dbReference type="SMART" id="SM01238">
    <property type="entry name" value="IGR"/>
    <property type="match status" value="1"/>
</dbReference>
<feature type="domain" description="Small ribosomal subunit protein mS41 SAM" evidence="5">
    <location>
        <begin position="1"/>
        <end position="45"/>
    </location>
</feature>
<evidence type="ECO:0000313" key="7">
    <source>
        <dbReference type="Proteomes" id="UP000193411"/>
    </source>
</evidence>
<evidence type="ECO:0000256" key="4">
    <source>
        <dbReference type="ARBA" id="ARBA00035129"/>
    </source>
</evidence>
<dbReference type="EMBL" id="MCFL01000025">
    <property type="protein sequence ID" value="ORZ34910.1"/>
    <property type="molecule type" value="Genomic_DNA"/>
</dbReference>
<gene>
    <name evidence="6" type="ORF">BCR44DRAFT_1435392</name>
</gene>
<protein>
    <recommendedName>
        <fullName evidence="4">Small ribosomal subunit protein mS41</fullName>
    </recommendedName>
</protein>
<evidence type="ECO:0000256" key="2">
    <source>
        <dbReference type="ARBA" id="ARBA00010492"/>
    </source>
</evidence>
<reference evidence="6 7" key="1">
    <citation type="submission" date="2016-07" db="EMBL/GenBank/DDBJ databases">
        <title>Pervasive Adenine N6-methylation of Active Genes in Fungi.</title>
        <authorList>
            <consortium name="DOE Joint Genome Institute"/>
            <person name="Mondo S.J."/>
            <person name="Dannebaum R.O."/>
            <person name="Kuo R.C."/>
            <person name="Labutti K."/>
            <person name="Haridas S."/>
            <person name="Kuo A."/>
            <person name="Salamov A."/>
            <person name="Ahrendt S.R."/>
            <person name="Lipzen A."/>
            <person name="Sullivan W."/>
            <person name="Andreopoulos W.B."/>
            <person name="Clum A."/>
            <person name="Lindquist E."/>
            <person name="Daum C."/>
            <person name="Ramamoorthy G.K."/>
            <person name="Gryganskyi A."/>
            <person name="Culley D."/>
            <person name="Magnuson J.K."/>
            <person name="James T.Y."/>
            <person name="O'Malley M.A."/>
            <person name="Stajich J.E."/>
            <person name="Spatafora J.W."/>
            <person name="Visel A."/>
            <person name="Grigoriev I.V."/>
        </authorList>
    </citation>
    <scope>NUCLEOTIDE SEQUENCE [LARGE SCALE GENOMIC DNA]</scope>
    <source>
        <strain evidence="6 7">PL171</strain>
    </source>
</reference>
<evidence type="ECO:0000256" key="1">
    <source>
        <dbReference type="ARBA" id="ARBA00004173"/>
    </source>
</evidence>
<dbReference type="Proteomes" id="UP000193411">
    <property type="component" value="Unassembled WGS sequence"/>
</dbReference>
<name>A0A1Y2HJZ9_9FUNG</name>
<comment type="caution">
    <text evidence="6">The sequence shown here is derived from an EMBL/GenBank/DDBJ whole genome shotgun (WGS) entry which is preliminary data.</text>
</comment>
<dbReference type="InterPro" id="IPR039603">
    <property type="entry name" value="Ribosomal_mS41"/>
</dbReference>